<comment type="caution">
    <text evidence="3">The sequence shown here is derived from an EMBL/GenBank/DDBJ whole genome shotgun (WGS) entry which is preliminary data.</text>
</comment>
<keyword evidence="4" id="KW-1185">Reference proteome</keyword>
<organism evidence="3 4">
    <name type="scientific">Catenulispora subtropica</name>
    <dbReference type="NCBI Taxonomy" id="450798"/>
    <lineage>
        <taxon>Bacteria</taxon>
        <taxon>Bacillati</taxon>
        <taxon>Actinomycetota</taxon>
        <taxon>Actinomycetes</taxon>
        <taxon>Catenulisporales</taxon>
        <taxon>Catenulisporaceae</taxon>
        <taxon>Catenulispora</taxon>
    </lineage>
</organism>
<dbReference type="PANTHER" id="PTHR36566:SF1">
    <property type="entry name" value="PYRIDINIUM-3,5-BISTHIOCARBOXYLIC ACID MONONUCLEOTIDE NICKEL INSERTION PROTEIN"/>
    <property type="match status" value="1"/>
</dbReference>
<name>A0ABN2RFF6_9ACTN</name>
<dbReference type="PANTHER" id="PTHR36566">
    <property type="entry name" value="NICKEL INSERTION PROTEIN-RELATED"/>
    <property type="match status" value="1"/>
</dbReference>
<accession>A0ABN2RFF6</accession>
<dbReference type="HAMAP" id="MF_01074">
    <property type="entry name" value="LarC"/>
    <property type="match status" value="1"/>
</dbReference>
<dbReference type="Gene3D" id="3.30.70.1380">
    <property type="entry name" value="Transcriptional regulatory protein pf0864 domain like"/>
    <property type="match status" value="1"/>
</dbReference>
<evidence type="ECO:0000256" key="2">
    <source>
        <dbReference type="HAMAP-Rule" id="MF_01074"/>
    </source>
</evidence>
<proteinExistence type="inferred from homology"/>
<comment type="similarity">
    <text evidence="2">Belongs to the LarC family.</text>
</comment>
<dbReference type="EMBL" id="BAAAQM010000013">
    <property type="protein sequence ID" value="GAA1968267.1"/>
    <property type="molecule type" value="Genomic_DNA"/>
</dbReference>
<evidence type="ECO:0000313" key="3">
    <source>
        <dbReference type="EMBL" id="GAA1968267.1"/>
    </source>
</evidence>
<dbReference type="Proteomes" id="UP001499854">
    <property type="component" value="Unassembled WGS sequence"/>
</dbReference>
<comment type="catalytic activity">
    <reaction evidence="2">
        <text>Ni(II)-pyridinium-3,5-bisthiocarboxylate mononucleotide = pyridinium-3,5-bisthiocarboxylate mononucleotide + Ni(2+)</text>
        <dbReference type="Rhea" id="RHEA:54784"/>
        <dbReference type="ChEBI" id="CHEBI:49786"/>
        <dbReference type="ChEBI" id="CHEBI:137372"/>
        <dbReference type="ChEBI" id="CHEBI:137373"/>
        <dbReference type="EC" id="4.99.1.12"/>
    </reaction>
</comment>
<protein>
    <recommendedName>
        <fullName evidence="2">Pyridinium-3,5-bisthiocarboxylic acid mononucleotide nickel insertion protein</fullName>
        <shortName evidence="2">P2TMN nickel insertion protein</shortName>
        <ecNumber evidence="2">4.99.1.12</ecNumber>
    </recommendedName>
    <alternativeName>
        <fullName evidence="2">Nickel-pincer cofactor biosynthesis protein LarC</fullName>
    </alternativeName>
</protein>
<dbReference type="NCBIfam" id="TIGR00299">
    <property type="entry name" value="nickel pincer cofactor biosynthesis protein LarC"/>
    <property type="match status" value="1"/>
</dbReference>
<evidence type="ECO:0000256" key="1">
    <source>
        <dbReference type="ARBA" id="ARBA00022596"/>
    </source>
</evidence>
<dbReference type="EC" id="4.99.1.12" evidence="2"/>
<comment type="function">
    <text evidence="2">Involved in the biosynthesis of a nickel-pincer cofactor ((SCS)Ni(II) pincer complex). Binds Ni(2+), and functions in nickel delivery to pyridinium-3,5-bisthiocarboxylic acid mononucleotide (P2TMN), to form the mature cofactor. Is thus probably required for the activation of nickel-pincer cofactor-dependent enzymes.</text>
</comment>
<keyword evidence="2" id="KW-0456">Lyase</keyword>
<dbReference type="RefSeq" id="WP_344657453.1">
    <property type="nucleotide sequence ID" value="NZ_BAAAQM010000013.1"/>
</dbReference>
<dbReference type="InterPro" id="IPR002822">
    <property type="entry name" value="Ni_insertion"/>
</dbReference>
<reference evidence="3 4" key="1">
    <citation type="journal article" date="2019" name="Int. J. Syst. Evol. Microbiol.">
        <title>The Global Catalogue of Microorganisms (GCM) 10K type strain sequencing project: providing services to taxonomists for standard genome sequencing and annotation.</title>
        <authorList>
            <consortium name="The Broad Institute Genomics Platform"/>
            <consortium name="The Broad Institute Genome Sequencing Center for Infectious Disease"/>
            <person name="Wu L."/>
            <person name="Ma J."/>
        </authorList>
    </citation>
    <scope>NUCLEOTIDE SEQUENCE [LARGE SCALE GENOMIC DNA]</scope>
    <source>
        <strain evidence="3 4">JCM 16013</strain>
    </source>
</reference>
<keyword evidence="1 2" id="KW-0533">Nickel</keyword>
<dbReference type="Pfam" id="PF01969">
    <property type="entry name" value="Ni_insertion"/>
    <property type="match status" value="1"/>
</dbReference>
<gene>
    <name evidence="2 3" type="primary">larC</name>
    <name evidence="3" type="ORF">GCM10009838_28410</name>
</gene>
<evidence type="ECO:0000313" key="4">
    <source>
        <dbReference type="Proteomes" id="UP001499854"/>
    </source>
</evidence>
<sequence>MICWINPFTGLAGDMLLAALLDAGAPTAAVHAAIAATGLDGWDLTTEHVTGHGLTATRVHVRVTDRAAERRAAELITLASSAEPAPVAATAVTALRAIAEAEARIHGTDPASVHLHELGDHDTLVDIVGVAAALHALGVDEVVCAPLPLGTGRVNSAHGLIPAPAPATLALLDGADVTGSDIPGETVTPTAAALLRAIGARYGTAPAMTLRATGYGAGTRRLADRPNVAVVTLGERPADADETVTVLETNLDDVTGELLGYVIAHLLDAGALDAWTTPAVMKKGRPGHVLHVLSRPQDADRLQEAVFTETGTLGVRRLGTTRTVAPRTFETVDVGGLPVRVKHGPHGGKPEHDDLVDAAEKLGLPLRIVAEHAMRRSSGSRR</sequence>